<keyword evidence="1" id="KW-0812">Transmembrane</keyword>
<organism evidence="2 3">
    <name type="scientific">Virgibacillus profundi</name>
    <dbReference type="NCBI Taxonomy" id="2024555"/>
    <lineage>
        <taxon>Bacteria</taxon>
        <taxon>Bacillati</taxon>
        <taxon>Bacillota</taxon>
        <taxon>Bacilli</taxon>
        <taxon>Bacillales</taxon>
        <taxon>Bacillaceae</taxon>
        <taxon>Virgibacillus</taxon>
    </lineage>
</organism>
<protein>
    <submittedName>
        <fullName evidence="2">Uncharacterized protein</fullName>
    </submittedName>
</protein>
<reference evidence="2 3" key="1">
    <citation type="submission" date="2017-08" db="EMBL/GenBank/DDBJ databases">
        <title>Virgibacillus indicus sp. nov. and Virgibacillus profoundi sp. nov, two moderately halophilic bacteria isolated from marine sediment by using the Microfluidic Streak Plate.</title>
        <authorList>
            <person name="Xu B."/>
            <person name="Hu B."/>
            <person name="Wang J."/>
            <person name="Zhu Y."/>
            <person name="Huang L."/>
            <person name="Du W."/>
            <person name="Huang Y."/>
        </authorList>
    </citation>
    <scope>NUCLEOTIDE SEQUENCE [LARGE SCALE GENOMIC DNA]</scope>
    <source>
        <strain evidence="2 3">IO3-P3-H5</strain>
    </source>
</reference>
<keyword evidence="1" id="KW-1133">Transmembrane helix</keyword>
<evidence type="ECO:0000256" key="1">
    <source>
        <dbReference type="SAM" id="Phobius"/>
    </source>
</evidence>
<feature type="transmembrane region" description="Helical" evidence="1">
    <location>
        <begin position="35"/>
        <end position="55"/>
    </location>
</feature>
<accession>A0A2A2IDC6</accession>
<name>A0A2A2IDC6_9BACI</name>
<comment type="caution">
    <text evidence="2">The sequence shown here is derived from an EMBL/GenBank/DDBJ whole genome shotgun (WGS) entry which is preliminary data.</text>
</comment>
<gene>
    <name evidence="2" type="ORF">CIL05_12115</name>
</gene>
<feature type="transmembrane region" description="Helical" evidence="1">
    <location>
        <begin position="6"/>
        <end position="28"/>
    </location>
</feature>
<sequence>MTVFLFLIPIIGGVVIIGTILIFIYNILRSKKHYYSWVILVMLIIFLYITAHSFLKYINIL</sequence>
<evidence type="ECO:0000313" key="3">
    <source>
        <dbReference type="Proteomes" id="UP000218887"/>
    </source>
</evidence>
<dbReference type="AlphaFoldDB" id="A0A2A2IDC6"/>
<evidence type="ECO:0000313" key="2">
    <source>
        <dbReference type="EMBL" id="PAV29140.1"/>
    </source>
</evidence>
<proteinExistence type="predicted"/>
<keyword evidence="1" id="KW-0472">Membrane</keyword>
<keyword evidence="3" id="KW-1185">Reference proteome</keyword>
<dbReference type="Proteomes" id="UP000218887">
    <property type="component" value="Unassembled WGS sequence"/>
</dbReference>
<dbReference type="EMBL" id="NPOA01000008">
    <property type="protein sequence ID" value="PAV29140.1"/>
    <property type="molecule type" value="Genomic_DNA"/>
</dbReference>